<dbReference type="Proteomes" id="UP000015105">
    <property type="component" value="Chromosome 2D"/>
</dbReference>
<dbReference type="EnsemblPlants" id="AET2Gv20919200.3">
    <property type="protein sequence ID" value="AET2Gv20919200.3"/>
    <property type="gene ID" value="AET2Gv20919200"/>
</dbReference>
<organism evidence="1 2">
    <name type="scientific">Aegilops tauschii subsp. strangulata</name>
    <name type="common">Goatgrass</name>
    <dbReference type="NCBI Taxonomy" id="200361"/>
    <lineage>
        <taxon>Eukaryota</taxon>
        <taxon>Viridiplantae</taxon>
        <taxon>Streptophyta</taxon>
        <taxon>Embryophyta</taxon>
        <taxon>Tracheophyta</taxon>
        <taxon>Spermatophyta</taxon>
        <taxon>Magnoliopsida</taxon>
        <taxon>Liliopsida</taxon>
        <taxon>Poales</taxon>
        <taxon>Poaceae</taxon>
        <taxon>BOP clade</taxon>
        <taxon>Pooideae</taxon>
        <taxon>Triticodae</taxon>
        <taxon>Triticeae</taxon>
        <taxon>Triticinae</taxon>
        <taxon>Aegilops</taxon>
    </lineage>
</organism>
<reference evidence="1" key="3">
    <citation type="journal article" date="2017" name="Nature">
        <title>Genome sequence of the progenitor of the wheat D genome Aegilops tauschii.</title>
        <authorList>
            <person name="Luo M.C."/>
            <person name="Gu Y.Q."/>
            <person name="Puiu D."/>
            <person name="Wang H."/>
            <person name="Twardziok S.O."/>
            <person name="Deal K.R."/>
            <person name="Huo N."/>
            <person name="Zhu T."/>
            <person name="Wang L."/>
            <person name="Wang Y."/>
            <person name="McGuire P.E."/>
            <person name="Liu S."/>
            <person name="Long H."/>
            <person name="Ramasamy R.K."/>
            <person name="Rodriguez J.C."/>
            <person name="Van S.L."/>
            <person name="Yuan L."/>
            <person name="Wang Z."/>
            <person name="Xia Z."/>
            <person name="Xiao L."/>
            <person name="Anderson O.D."/>
            <person name="Ouyang S."/>
            <person name="Liang Y."/>
            <person name="Zimin A.V."/>
            <person name="Pertea G."/>
            <person name="Qi P."/>
            <person name="Bennetzen J.L."/>
            <person name="Dai X."/>
            <person name="Dawson M.W."/>
            <person name="Muller H.G."/>
            <person name="Kugler K."/>
            <person name="Rivarola-Duarte L."/>
            <person name="Spannagl M."/>
            <person name="Mayer K.F.X."/>
            <person name="Lu F.H."/>
            <person name="Bevan M.W."/>
            <person name="Leroy P."/>
            <person name="Li P."/>
            <person name="You F.M."/>
            <person name="Sun Q."/>
            <person name="Liu Z."/>
            <person name="Lyons E."/>
            <person name="Wicker T."/>
            <person name="Salzberg S.L."/>
            <person name="Devos K.M."/>
            <person name="Dvorak J."/>
        </authorList>
    </citation>
    <scope>NUCLEOTIDE SEQUENCE [LARGE SCALE GENOMIC DNA]</scope>
    <source>
        <strain evidence="1">cv. AL8/78</strain>
    </source>
</reference>
<reference evidence="2" key="2">
    <citation type="journal article" date="2017" name="Nat. Plants">
        <title>The Aegilops tauschii genome reveals multiple impacts of transposons.</title>
        <authorList>
            <person name="Zhao G."/>
            <person name="Zou C."/>
            <person name="Li K."/>
            <person name="Wang K."/>
            <person name="Li T."/>
            <person name="Gao L."/>
            <person name="Zhang X."/>
            <person name="Wang H."/>
            <person name="Yang Z."/>
            <person name="Liu X."/>
            <person name="Jiang W."/>
            <person name="Mao L."/>
            <person name="Kong X."/>
            <person name="Jiao Y."/>
            <person name="Jia J."/>
        </authorList>
    </citation>
    <scope>NUCLEOTIDE SEQUENCE [LARGE SCALE GENOMIC DNA]</scope>
    <source>
        <strain evidence="2">cv. AL8/78</strain>
    </source>
</reference>
<proteinExistence type="predicted"/>
<dbReference type="AlphaFoldDB" id="A0A453CPX4"/>
<protein>
    <submittedName>
        <fullName evidence="1">Uncharacterized protein</fullName>
    </submittedName>
</protein>
<keyword evidence="2" id="KW-1185">Reference proteome</keyword>
<reference evidence="1" key="4">
    <citation type="submission" date="2019-03" db="UniProtKB">
        <authorList>
            <consortium name="EnsemblPlants"/>
        </authorList>
    </citation>
    <scope>IDENTIFICATION</scope>
</reference>
<evidence type="ECO:0000313" key="2">
    <source>
        <dbReference type="Proteomes" id="UP000015105"/>
    </source>
</evidence>
<evidence type="ECO:0000313" key="1">
    <source>
        <dbReference type="EnsemblPlants" id="AET2Gv20919200.3"/>
    </source>
</evidence>
<accession>A0A453CPX4</accession>
<reference evidence="1" key="5">
    <citation type="journal article" date="2021" name="G3 (Bethesda)">
        <title>Aegilops tauschii genome assembly Aet v5.0 features greater sequence contiguity and improved annotation.</title>
        <authorList>
            <person name="Wang L."/>
            <person name="Zhu T."/>
            <person name="Rodriguez J.C."/>
            <person name="Deal K.R."/>
            <person name="Dubcovsky J."/>
            <person name="McGuire P.E."/>
            <person name="Lux T."/>
            <person name="Spannagl M."/>
            <person name="Mayer K.F.X."/>
            <person name="Baldrich P."/>
            <person name="Meyers B.C."/>
            <person name="Huo N."/>
            <person name="Gu Y.Q."/>
            <person name="Zhou H."/>
            <person name="Devos K.M."/>
            <person name="Bennetzen J.L."/>
            <person name="Unver T."/>
            <person name="Budak H."/>
            <person name="Gulick P.J."/>
            <person name="Galiba G."/>
            <person name="Kalapos B."/>
            <person name="Nelson D.R."/>
            <person name="Li P."/>
            <person name="You F.M."/>
            <person name="Luo M.C."/>
            <person name="Dvorak J."/>
        </authorList>
    </citation>
    <scope>NUCLEOTIDE SEQUENCE [LARGE SCALE GENOMIC DNA]</scope>
    <source>
        <strain evidence="1">cv. AL8/78</strain>
    </source>
</reference>
<reference evidence="2" key="1">
    <citation type="journal article" date="2014" name="Science">
        <title>Ancient hybridizations among the ancestral genomes of bread wheat.</title>
        <authorList>
            <consortium name="International Wheat Genome Sequencing Consortium,"/>
            <person name="Marcussen T."/>
            <person name="Sandve S.R."/>
            <person name="Heier L."/>
            <person name="Spannagl M."/>
            <person name="Pfeifer M."/>
            <person name="Jakobsen K.S."/>
            <person name="Wulff B.B."/>
            <person name="Steuernagel B."/>
            <person name="Mayer K.F."/>
            <person name="Olsen O.A."/>
        </authorList>
    </citation>
    <scope>NUCLEOTIDE SEQUENCE [LARGE SCALE GENOMIC DNA]</scope>
    <source>
        <strain evidence="2">cv. AL8/78</strain>
    </source>
</reference>
<dbReference type="Gramene" id="AET2Gv20919200.3">
    <property type="protein sequence ID" value="AET2Gv20919200.3"/>
    <property type="gene ID" value="AET2Gv20919200"/>
</dbReference>
<sequence length="87" mass="10262">MALVAWSECGPDHRRAGLVPARQGRQRHDDAIQGVRRRLSLRRRRRHDRHRRSVRGGRRIEVEEMKGLGARIRKWSRVPPRRVEGGE</sequence>
<name>A0A453CPX4_AEGTS</name>